<dbReference type="Gene3D" id="1.20.910.10">
    <property type="entry name" value="Heme oxygenase-like"/>
    <property type="match status" value="1"/>
</dbReference>
<evidence type="ECO:0000256" key="1">
    <source>
        <dbReference type="ARBA" id="ARBA00022737"/>
    </source>
</evidence>
<reference evidence="5 6" key="1">
    <citation type="submission" date="2016-02" db="EMBL/GenBank/DDBJ databases">
        <title>Genome analysis of coral dinoflagellate symbionts highlights evolutionary adaptations to a symbiotic lifestyle.</title>
        <authorList>
            <person name="Aranda M."/>
            <person name="Li Y."/>
            <person name="Liew Y.J."/>
            <person name="Baumgarten S."/>
            <person name="Simakov O."/>
            <person name="Wilson M."/>
            <person name="Piel J."/>
            <person name="Ashoor H."/>
            <person name="Bougouffa S."/>
            <person name="Bajic V.B."/>
            <person name="Ryu T."/>
            <person name="Ravasi T."/>
            <person name="Bayer T."/>
            <person name="Micklem G."/>
            <person name="Kim H."/>
            <person name="Bhak J."/>
            <person name="Lajeunesse T.C."/>
            <person name="Voolstra C.R."/>
        </authorList>
    </citation>
    <scope>NUCLEOTIDE SEQUENCE [LARGE SCALE GENOMIC DNA]</scope>
    <source>
        <strain evidence="5 6">CCMP2467</strain>
    </source>
</reference>
<dbReference type="InterPro" id="IPR002110">
    <property type="entry name" value="Ankyrin_rpt"/>
</dbReference>
<keyword evidence="1" id="KW-0677">Repeat</keyword>
<evidence type="ECO:0000256" key="2">
    <source>
        <dbReference type="ARBA" id="ARBA00023043"/>
    </source>
</evidence>
<feature type="repeat" description="ANK" evidence="3">
    <location>
        <begin position="819"/>
        <end position="845"/>
    </location>
</feature>
<feature type="compositionally biased region" description="Acidic residues" evidence="4">
    <location>
        <begin position="305"/>
        <end position="323"/>
    </location>
</feature>
<evidence type="ECO:0000313" key="5">
    <source>
        <dbReference type="EMBL" id="OLQ11304.1"/>
    </source>
</evidence>
<accession>A0A1Q9EV41</accession>
<keyword evidence="2 3" id="KW-0040">ANK repeat</keyword>
<dbReference type="SUPFAM" id="SSF48403">
    <property type="entry name" value="Ankyrin repeat"/>
    <property type="match status" value="1"/>
</dbReference>
<dbReference type="EMBL" id="LSRX01000061">
    <property type="protein sequence ID" value="OLQ11304.1"/>
    <property type="molecule type" value="Genomic_DNA"/>
</dbReference>
<feature type="repeat" description="ANK" evidence="3">
    <location>
        <begin position="786"/>
        <end position="818"/>
    </location>
</feature>
<dbReference type="AlphaFoldDB" id="A0A1Q9EV41"/>
<evidence type="ECO:0000313" key="6">
    <source>
        <dbReference type="Proteomes" id="UP000186817"/>
    </source>
</evidence>
<name>A0A1Q9EV41_SYMMI</name>
<dbReference type="SMART" id="SM00248">
    <property type="entry name" value="ANK"/>
    <property type="match status" value="4"/>
</dbReference>
<dbReference type="Proteomes" id="UP000186817">
    <property type="component" value="Unassembled WGS sequence"/>
</dbReference>
<dbReference type="GO" id="GO:0005737">
    <property type="term" value="C:cytoplasm"/>
    <property type="evidence" value="ECO:0007669"/>
    <property type="project" value="TreeGrafter"/>
</dbReference>
<dbReference type="PROSITE" id="PS50088">
    <property type="entry name" value="ANK_REPEAT"/>
    <property type="match status" value="2"/>
</dbReference>
<dbReference type="Gene3D" id="1.25.40.20">
    <property type="entry name" value="Ankyrin repeat-containing domain"/>
    <property type="match status" value="1"/>
</dbReference>
<dbReference type="PANTHER" id="PTHR24198">
    <property type="entry name" value="ANKYRIN REPEAT AND PROTEIN KINASE DOMAIN-CONTAINING PROTEIN"/>
    <property type="match status" value="1"/>
</dbReference>
<dbReference type="SUPFAM" id="SSF48613">
    <property type="entry name" value="Heme oxygenase-like"/>
    <property type="match status" value="1"/>
</dbReference>
<dbReference type="OrthoDB" id="341259at2759"/>
<organism evidence="5 6">
    <name type="scientific">Symbiodinium microadriaticum</name>
    <name type="common">Dinoflagellate</name>
    <name type="synonym">Zooxanthella microadriatica</name>
    <dbReference type="NCBI Taxonomy" id="2951"/>
    <lineage>
        <taxon>Eukaryota</taxon>
        <taxon>Sar</taxon>
        <taxon>Alveolata</taxon>
        <taxon>Dinophyceae</taxon>
        <taxon>Suessiales</taxon>
        <taxon>Symbiodiniaceae</taxon>
        <taxon>Symbiodinium</taxon>
    </lineage>
</organism>
<sequence>MRKVDMLESFHRFQGEKVQELLDSMELTGAELREEAVLMFYSRYIRDLVCLSRFVFTDTQTGLLQVKVIGASDTRDREMEGIVKVLKQAEVTRVAVATSVRLGASKVSAWHALDEACAPVIDCNVPQKKVITIQLEQQRFSHGLCIFAEQRIAGVCFVRSANIDVGREQEQKLSSSKSKSKEQEQQQEQVEAIDCTYLDELSTKSKSTAKGAKQIGKLLKELFEGSETDKDQRQRAQEAIVQATHTTKAENLDFEEFLHLMRICLGQMASALLQQEEVSIQKMSFQQEEIMGSITCLGAGVAGDDASDDGEEDEGEEEEDLDDGAERNWQNINEEAKKVIVDAWAETPGVKGRKEAEALYSSKPAVMVRAKPGLSSEQAVTGMVLVCIFFLVTVDEKDGDDAVDMEGGTANHNHRGQGQRGLQTSIKQFGLLRKLEHKLASFAQVGEEIGKTGDVVAAWQHLSISKTSIVANLNKRRCLRVCVRRVYHVQQSTQSLSKYSTLSADAKGHSSWFLTRTNKEHEATMEHPFMRTIYAENFDKEAYGQYLAGQYQVFKALEERSNPCALLSPLTGIMATETLKISDGSTMEICRLPDVDDETWAEVRAYVESNPETAKSLKSFAKNPDAMRGWLQTQAIAEHYSNKMASGDTPVQDKVKSLEKDPELASIFEDIKKNGMEAVMKYYQDEELMLRISQKMGGLPSELQPVLQKIEDTSLTLHEAAKKGDLAAVQQFLDKNKPLDAQDFKGITPLGYAIGANRLLAQIEPRIAVVKKLLDSSANPYAVDSSGNSGLHYAAGYGRRELVEYLLKVGVNVSQPNVQGMTPLAVATQNKQEATMKILKAHGAQ</sequence>
<evidence type="ECO:0000256" key="4">
    <source>
        <dbReference type="SAM" id="MobiDB-lite"/>
    </source>
</evidence>
<gene>
    <name evidence="5" type="primary">Tnks</name>
    <name evidence="5" type="ORF">AK812_SmicGene4867</name>
</gene>
<feature type="region of interest" description="Disordered" evidence="4">
    <location>
        <begin position="301"/>
        <end position="325"/>
    </location>
</feature>
<dbReference type="Pfam" id="PF12796">
    <property type="entry name" value="Ank_2"/>
    <property type="match status" value="1"/>
</dbReference>
<proteinExistence type="predicted"/>
<keyword evidence="6" id="KW-1185">Reference proteome</keyword>
<dbReference type="PROSITE" id="PS50297">
    <property type="entry name" value="ANK_REP_REGION"/>
    <property type="match status" value="2"/>
</dbReference>
<protein>
    <submittedName>
        <fullName evidence="5">Tankyrase</fullName>
    </submittedName>
</protein>
<dbReference type="PANTHER" id="PTHR24198:SF165">
    <property type="entry name" value="ANKYRIN REPEAT-CONTAINING PROTEIN-RELATED"/>
    <property type="match status" value="1"/>
</dbReference>
<evidence type="ECO:0000256" key="3">
    <source>
        <dbReference type="PROSITE-ProRule" id="PRU00023"/>
    </source>
</evidence>
<dbReference type="InterPro" id="IPR016084">
    <property type="entry name" value="Haem_Oase-like_multi-hlx"/>
</dbReference>
<comment type="caution">
    <text evidence="5">The sequence shown here is derived from an EMBL/GenBank/DDBJ whole genome shotgun (WGS) entry which is preliminary data.</text>
</comment>
<dbReference type="InterPro" id="IPR036770">
    <property type="entry name" value="Ankyrin_rpt-contain_sf"/>
</dbReference>